<protein>
    <submittedName>
        <fullName evidence="3">Putative membrane protein</fullName>
    </submittedName>
</protein>
<evidence type="ECO:0000256" key="1">
    <source>
        <dbReference type="SAM" id="Phobius"/>
    </source>
</evidence>
<gene>
    <name evidence="3" type="ORF">C7959_12310</name>
</gene>
<keyword evidence="1" id="KW-0812">Transmembrane</keyword>
<organism evidence="3 4">
    <name type="scientific">Orenia marismortui</name>
    <dbReference type="NCBI Taxonomy" id="46469"/>
    <lineage>
        <taxon>Bacteria</taxon>
        <taxon>Bacillati</taxon>
        <taxon>Bacillota</taxon>
        <taxon>Clostridia</taxon>
        <taxon>Halanaerobiales</taxon>
        <taxon>Halobacteroidaceae</taxon>
        <taxon>Orenia</taxon>
    </lineage>
</organism>
<feature type="transmembrane region" description="Helical" evidence="1">
    <location>
        <begin position="231"/>
        <end position="248"/>
    </location>
</feature>
<dbReference type="STRING" id="926561.GCA_000379025_02768"/>
<evidence type="ECO:0000259" key="2">
    <source>
        <dbReference type="Pfam" id="PF10080"/>
    </source>
</evidence>
<feature type="transmembrane region" description="Helical" evidence="1">
    <location>
        <begin position="36"/>
        <end position="55"/>
    </location>
</feature>
<feature type="transmembrane region" description="Helical" evidence="1">
    <location>
        <begin position="185"/>
        <end position="211"/>
    </location>
</feature>
<feature type="transmembrane region" description="Helical" evidence="1">
    <location>
        <begin position="67"/>
        <end position="86"/>
    </location>
</feature>
<evidence type="ECO:0000313" key="3">
    <source>
        <dbReference type="EMBL" id="TDX48945.1"/>
    </source>
</evidence>
<feature type="transmembrane region" description="Helical" evidence="1">
    <location>
        <begin position="275"/>
        <end position="298"/>
    </location>
</feature>
<evidence type="ECO:0000313" key="4">
    <source>
        <dbReference type="Proteomes" id="UP000295832"/>
    </source>
</evidence>
<name>A0A4R8GSK8_9FIRM</name>
<keyword evidence="1" id="KW-0472">Membrane</keyword>
<accession>A0A4R8GSK8</accession>
<feature type="transmembrane region" description="Helical" evidence="1">
    <location>
        <begin position="107"/>
        <end position="130"/>
    </location>
</feature>
<dbReference type="Pfam" id="PF10080">
    <property type="entry name" value="FtrD-like"/>
    <property type="match status" value="1"/>
</dbReference>
<reference evidence="3 4" key="1">
    <citation type="submission" date="2019-03" db="EMBL/GenBank/DDBJ databases">
        <title>Subsurface microbial communities from deep shales in Ohio and West Virginia, USA.</title>
        <authorList>
            <person name="Wrighton K."/>
        </authorList>
    </citation>
    <scope>NUCLEOTIDE SEQUENCE [LARGE SCALE GENOMIC DNA]</scope>
    <source>
        <strain evidence="3 4">MSL 6dP</strain>
    </source>
</reference>
<dbReference type="InterPro" id="IPR018758">
    <property type="entry name" value="FtrD-like"/>
</dbReference>
<keyword evidence="1" id="KW-1133">Transmembrane helix</keyword>
<dbReference type="EMBL" id="SOEG01000023">
    <property type="protein sequence ID" value="TDX48945.1"/>
    <property type="molecule type" value="Genomic_DNA"/>
</dbReference>
<proteinExistence type="predicted"/>
<dbReference type="RefSeq" id="WP_166667967.1">
    <property type="nucleotide sequence ID" value="NZ_SOEG01000023.1"/>
</dbReference>
<feature type="transmembrane region" description="Helical" evidence="1">
    <location>
        <begin position="150"/>
        <end position="173"/>
    </location>
</feature>
<feature type="domain" description="Membrane iron-sulfur containing protein FtrD-like" evidence="2">
    <location>
        <begin position="325"/>
        <end position="425"/>
    </location>
</feature>
<sequence>MLETLALTLRDSLELAILSGLLFGFIYKIQRKKLNNYGYSGLAMALLFSALLVYSLNHLRIAKEIEIFLSFSGLFLTIMMMGWIYYQGKKYRKKTDQKNQIRQNSSLFSQIILFLFTLYLGIKYETRIFLFPKEMTQSDMLTTGFNTDLLLQYSGGVLGVLLGIIFAFTLVKAHKKLTAVASRNLIILIYLINSVRLGILSFYGLIVKGFITATPKLISKLAPLYNNIDHFFYILIVIIVISLFINLFKKESLADLTELNPAEGRKIKAEFKNKIFWSKTGVAVLLFCILLLGINYIYANQEIELVPAIATEPVNGQFIISKAVLEDEKIHRYSYETESGILIKFFLIKKTEDAYGVVYDACEICGVAGYYQREDEIVCKRCDVVMNKMTINFPGGCNPIPLPYGVDKDNIRINLKELLQREEFFAK</sequence>
<dbReference type="Proteomes" id="UP000295832">
    <property type="component" value="Unassembled WGS sequence"/>
</dbReference>
<dbReference type="AlphaFoldDB" id="A0A4R8GSK8"/>
<comment type="caution">
    <text evidence="3">The sequence shown here is derived from an EMBL/GenBank/DDBJ whole genome shotgun (WGS) entry which is preliminary data.</text>
</comment>
<keyword evidence="4" id="KW-1185">Reference proteome</keyword>